<dbReference type="AlphaFoldDB" id="A0A2S7U1C5"/>
<dbReference type="Gene3D" id="3.40.50.1110">
    <property type="entry name" value="SGNH hydrolase"/>
    <property type="match status" value="1"/>
</dbReference>
<evidence type="ECO:0000256" key="1">
    <source>
        <dbReference type="SAM" id="SignalP"/>
    </source>
</evidence>
<dbReference type="InterPro" id="IPR013830">
    <property type="entry name" value="SGNH_hydro"/>
</dbReference>
<feature type="domain" description="SGNH hydrolase-type esterase" evidence="2">
    <location>
        <begin position="42"/>
        <end position="216"/>
    </location>
</feature>
<feature type="chain" id="PRO_5015441363" description="SGNH hydrolase-type esterase domain-containing protein" evidence="1">
    <location>
        <begin position="30"/>
        <end position="242"/>
    </location>
</feature>
<dbReference type="SUPFAM" id="SSF52266">
    <property type="entry name" value="SGNH hydrolase"/>
    <property type="match status" value="1"/>
</dbReference>
<dbReference type="GO" id="GO:0004622">
    <property type="term" value="F:phosphatidylcholine lysophospholipase activity"/>
    <property type="evidence" value="ECO:0007669"/>
    <property type="project" value="TreeGrafter"/>
</dbReference>
<sequence>MTTKLKKIGQMGSLLTFAMLAGASSLVQGAEIAVKSGEKIAFMGDSITAAGAQPNGYVLLTISGLESAGVKTTAIPAGISGHKSNQMLGRLEKHVLSKKPDWMTLSCGVNDVWHGKRGVLLDQYKVNITKIVDQCQAADIKVMILTSTMIKEDQTNKLNQTLKGYNDFLIELAKEKKCLIADLNADMQAIIAASEDKKGGKLLTRDGVHMNPMGNKMMATGLLKSFGLSADQIKKAQASWES</sequence>
<keyword evidence="4" id="KW-1185">Reference proteome</keyword>
<proteinExistence type="predicted"/>
<reference evidence="3 4" key="1">
    <citation type="submission" date="2016-12" db="EMBL/GenBank/DDBJ databases">
        <title>Study of bacterial adaptation to deep sea.</title>
        <authorList>
            <person name="Song J."/>
            <person name="Yoshizawa S."/>
            <person name="Kogure K."/>
        </authorList>
    </citation>
    <scope>NUCLEOTIDE SEQUENCE [LARGE SCALE GENOMIC DNA]</scope>
    <source>
        <strain evidence="3 4">SAORIC-165</strain>
    </source>
</reference>
<keyword evidence="1" id="KW-0732">Signal</keyword>
<organism evidence="3 4">
    <name type="scientific">Rubritalea profundi</name>
    <dbReference type="NCBI Taxonomy" id="1658618"/>
    <lineage>
        <taxon>Bacteria</taxon>
        <taxon>Pseudomonadati</taxon>
        <taxon>Verrucomicrobiota</taxon>
        <taxon>Verrucomicrobiia</taxon>
        <taxon>Verrucomicrobiales</taxon>
        <taxon>Rubritaleaceae</taxon>
        <taxon>Rubritalea</taxon>
    </lineage>
</organism>
<dbReference type="PANTHER" id="PTHR30383:SF5">
    <property type="entry name" value="SGNH HYDROLASE-TYPE ESTERASE DOMAIN-CONTAINING PROTEIN"/>
    <property type="match status" value="1"/>
</dbReference>
<protein>
    <recommendedName>
        <fullName evidence="2">SGNH hydrolase-type esterase domain-containing protein</fullName>
    </recommendedName>
</protein>
<dbReference type="InterPro" id="IPR051532">
    <property type="entry name" value="Ester_Hydrolysis_Enzymes"/>
</dbReference>
<comment type="caution">
    <text evidence="3">The sequence shown here is derived from an EMBL/GenBank/DDBJ whole genome shotgun (WGS) entry which is preliminary data.</text>
</comment>
<evidence type="ECO:0000313" key="3">
    <source>
        <dbReference type="EMBL" id="PQJ28132.1"/>
    </source>
</evidence>
<dbReference type="Pfam" id="PF13472">
    <property type="entry name" value="Lipase_GDSL_2"/>
    <property type="match status" value="1"/>
</dbReference>
<dbReference type="PANTHER" id="PTHR30383">
    <property type="entry name" value="THIOESTERASE 1/PROTEASE 1/LYSOPHOSPHOLIPASE L1"/>
    <property type="match status" value="1"/>
</dbReference>
<dbReference type="RefSeq" id="WP_105042640.1">
    <property type="nucleotide sequence ID" value="NZ_MQWA01000001.1"/>
</dbReference>
<evidence type="ECO:0000259" key="2">
    <source>
        <dbReference type="Pfam" id="PF13472"/>
    </source>
</evidence>
<name>A0A2S7U1C5_9BACT</name>
<gene>
    <name evidence="3" type="ORF">BSZ32_06200</name>
</gene>
<dbReference type="Proteomes" id="UP000239907">
    <property type="component" value="Unassembled WGS sequence"/>
</dbReference>
<dbReference type="OrthoDB" id="185555at2"/>
<feature type="signal peptide" evidence="1">
    <location>
        <begin position="1"/>
        <end position="29"/>
    </location>
</feature>
<accession>A0A2S7U1C5</accession>
<dbReference type="InterPro" id="IPR036514">
    <property type="entry name" value="SGNH_hydro_sf"/>
</dbReference>
<dbReference type="EMBL" id="MQWA01000001">
    <property type="protein sequence ID" value="PQJ28132.1"/>
    <property type="molecule type" value="Genomic_DNA"/>
</dbReference>
<evidence type="ECO:0000313" key="4">
    <source>
        <dbReference type="Proteomes" id="UP000239907"/>
    </source>
</evidence>